<proteinExistence type="predicted"/>
<name>A0ABW0KGZ3_9BACL</name>
<organism evidence="2 3">
    <name type="scientific">Paenibacillus aestuarii</name>
    <dbReference type="NCBI Taxonomy" id="516965"/>
    <lineage>
        <taxon>Bacteria</taxon>
        <taxon>Bacillati</taxon>
        <taxon>Bacillota</taxon>
        <taxon>Bacilli</taxon>
        <taxon>Bacillales</taxon>
        <taxon>Paenibacillaceae</taxon>
        <taxon>Paenibacillus</taxon>
    </lineage>
</organism>
<keyword evidence="1" id="KW-1133">Transmembrane helix</keyword>
<dbReference type="EMBL" id="JBHSMJ010000058">
    <property type="protein sequence ID" value="MFC5452569.1"/>
    <property type="molecule type" value="Genomic_DNA"/>
</dbReference>
<dbReference type="RefSeq" id="WP_377526800.1">
    <property type="nucleotide sequence ID" value="NZ_JBHSMJ010000058.1"/>
</dbReference>
<reference evidence="3" key="1">
    <citation type="journal article" date="2019" name="Int. J. Syst. Evol. Microbiol.">
        <title>The Global Catalogue of Microorganisms (GCM) 10K type strain sequencing project: providing services to taxonomists for standard genome sequencing and annotation.</title>
        <authorList>
            <consortium name="The Broad Institute Genomics Platform"/>
            <consortium name="The Broad Institute Genome Sequencing Center for Infectious Disease"/>
            <person name="Wu L."/>
            <person name="Ma J."/>
        </authorList>
    </citation>
    <scope>NUCLEOTIDE SEQUENCE [LARGE SCALE GENOMIC DNA]</scope>
    <source>
        <strain evidence="3">KACC 11904</strain>
    </source>
</reference>
<sequence>MRKTHLALVIVILLNIMFLIYILNLRSQLQDHAAQVEAIKANEHFIEQFFTYTSTKKRYENIKPLMTADGYKSTFPSGLELPETDNALDSKVEDFKPYGEQTEGKASFINDFKVTTTFNKVSNTQGILVKTYLIKTASGWMVDDVEFIGNLGQGRK</sequence>
<keyword evidence="1" id="KW-0472">Membrane</keyword>
<evidence type="ECO:0000313" key="3">
    <source>
        <dbReference type="Proteomes" id="UP001596044"/>
    </source>
</evidence>
<feature type="transmembrane region" description="Helical" evidence="1">
    <location>
        <begin position="6"/>
        <end position="23"/>
    </location>
</feature>
<dbReference type="Proteomes" id="UP001596044">
    <property type="component" value="Unassembled WGS sequence"/>
</dbReference>
<evidence type="ECO:0000256" key="1">
    <source>
        <dbReference type="SAM" id="Phobius"/>
    </source>
</evidence>
<evidence type="ECO:0000313" key="2">
    <source>
        <dbReference type="EMBL" id="MFC5452569.1"/>
    </source>
</evidence>
<comment type="caution">
    <text evidence="2">The sequence shown here is derived from an EMBL/GenBank/DDBJ whole genome shotgun (WGS) entry which is preliminary data.</text>
</comment>
<keyword evidence="1" id="KW-0812">Transmembrane</keyword>
<evidence type="ECO:0008006" key="4">
    <source>
        <dbReference type="Google" id="ProtNLM"/>
    </source>
</evidence>
<accession>A0ABW0KGZ3</accession>
<keyword evidence="3" id="KW-1185">Reference proteome</keyword>
<gene>
    <name evidence="2" type="ORF">ACFPOG_30655</name>
</gene>
<protein>
    <recommendedName>
        <fullName evidence="4">DUF4829 domain-containing protein</fullName>
    </recommendedName>
</protein>